<dbReference type="EMBL" id="JARK01001385">
    <property type="protein sequence ID" value="EYC11962.1"/>
    <property type="molecule type" value="Genomic_DNA"/>
</dbReference>
<reference evidence="2" key="1">
    <citation type="journal article" date="2015" name="Nat. Genet.">
        <title>The genome and transcriptome of the zoonotic hookworm Ancylostoma ceylanicum identify infection-specific gene families.</title>
        <authorList>
            <person name="Schwarz E.M."/>
            <person name="Hu Y."/>
            <person name="Antoshechkin I."/>
            <person name="Miller M.M."/>
            <person name="Sternberg P.W."/>
            <person name="Aroian R.V."/>
        </authorList>
    </citation>
    <scope>NUCLEOTIDE SEQUENCE</scope>
    <source>
        <strain evidence="2">HY135</strain>
    </source>
</reference>
<sequence>MCSRKSLLLNKIMANTFPDTHATKQFSKTGFLFENFLDIAPNYIGVETLLRITQKFSYTLCNGIALSELAAAAALVGNRKHAQTTICAW</sequence>
<organism evidence="1 2">
    <name type="scientific">Ancylostoma ceylanicum</name>
    <dbReference type="NCBI Taxonomy" id="53326"/>
    <lineage>
        <taxon>Eukaryota</taxon>
        <taxon>Metazoa</taxon>
        <taxon>Ecdysozoa</taxon>
        <taxon>Nematoda</taxon>
        <taxon>Chromadorea</taxon>
        <taxon>Rhabditida</taxon>
        <taxon>Rhabditina</taxon>
        <taxon>Rhabditomorpha</taxon>
        <taxon>Strongyloidea</taxon>
        <taxon>Ancylostomatidae</taxon>
        <taxon>Ancylostomatinae</taxon>
        <taxon>Ancylostoma</taxon>
    </lineage>
</organism>
<gene>
    <name evidence="1" type="primary">Acey_s0049.g1874</name>
    <name evidence="1" type="ORF">Y032_0049g1874</name>
</gene>
<protein>
    <submittedName>
        <fullName evidence="1">Uncharacterized protein</fullName>
    </submittedName>
</protein>
<name>A0A016UAU7_9BILA</name>
<dbReference type="Proteomes" id="UP000024635">
    <property type="component" value="Unassembled WGS sequence"/>
</dbReference>
<accession>A0A016UAU7</accession>
<evidence type="ECO:0000313" key="2">
    <source>
        <dbReference type="Proteomes" id="UP000024635"/>
    </source>
</evidence>
<keyword evidence="2" id="KW-1185">Reference proteome</keyword>
<proteinExistence type="predicted"/>
<comment type="caution">
    <text evidence="1">The sequence shown here is derived from an EMBL/GenBank/DDBJ whole genome shotgun (WGS) entry which is preliminary data.</text>
</comment>
<evidence type="ECO:0000313" key="1">
    <source>
        <dbReference type="EMBL" id="EYC11962.1"/>
    </source>
</evidence>
<dbReference type="AlphaFoldDB" id="A0A016UAU7"/>